<dbReference type="EMBL" id="UYSG01011072">
    <property type="protein sequence ID" value="VDL60717.1"/>
    <property type="molecule type" value="Genomic_DNA"/>
</dbReference>
<gene>
    <name evidence="1" type="ORF">HDID_LOCUS8399</name>
</gene>
<evidence type="ECO:0000313" key="3">
    <source>
        <dbReference type="WBParaSite" id="HDID_0000840101-mRNA-1"/>
    </source>
</evidence>
<dbReference type="AlphaFoldDB" id="A0A0R3SSU0"/>
<accession>A0A0R3SSU0</accession>
<reference evidence="1 2" key="2">
    <citation type="submission" date="2018-11" db="EMBL/GenBank/DDBJ databases">
        <authorList>
            <consortium name="Pathogen Informatics"/>
        </authorList>
    </citation>
    <scope>NUCLEOTIDE SEQUENCE [LARGE SCALE GENOMIC DNA]</scope>
</reference>
<evidence type="ECO:0000313" key="1">
    <source>
        <dbReference type="EMBL" id="VDL60717.1"/>
    </source>
</evidence>
<reference evidence="3" key="1">
    <citation type="submission" date="2017-02" db="UniProtKB">
        <authorList>
            <consortium name="WormBaseParasite"/>
        </authorList>
    </citation>
    <scope>IDENTIFICATION</scope>
</reference>
<dbReference type="Proteomes" id="UP000274504">
    <property type="component" value="Unassembled WGS sequence"/>
</dbReference>
<sequence length="72" mass="7650">MVVACPSHFTPRLPAAKPTHVTNGNAPLKEHTLLALVMPYSLLLSLDDCSNQHGSGRTLDSIGGWPAGLLFL</sequence>
<dbReference type="WBParaSite" id="HDID_0000840101-mRNA-1">
    <property type="protein sequence ID" value="HDID_0000840101-mRNA-1"/>
    <property type="gene ID" value="HDID_0000840101"/>
</dbReference>
<proteinExistence type="predicted"/>
<organism evidence="3">
    <name type="scientific">Hymenolepis diminuta</name>
    <name type="common">Rat tapeworm</name>
    <dbReference type="NCBI Taxonomy" id="6216"/>
    <lineage>
        <taxon>Eukaryota</taxon>
        <taxon>Metazoa</taxon>
        <taxon>Spiralia</taxon>
        <taxon>Lophotrochozoa</taxon>
        <taxon>Platyhelminthes</taxon>
        <taxon>Cestoda</taxon>
        <taxon>Eucestoda</taxon>
        <taxon>Cyclophyllidea</taxon>
        <taxon>Hymenolepididae</taxon>
        <taxon>Hymenolepis</taxon>
    </lineage>
</organism>
<name>A0A0R3SSU0_HYMDI</name>
<protein>
    <submittedName>
        <fullName evidence="1 3">Uncharacterized protein</fullName>
    </submittedName>
</protein>
<evidence type="ECO:0000313" key="2">
    <source>
        <dbReference type="Proteomes" id="UP000274504"/>
    </source>
</evidence>